<accession>A0ACC1H969</accession>
<protein>
    <submittedName>
        <fullName evidence="1">Uncharacterized protein</fullName>
    </submittedName>
</protein>
<evidence type="ECO:0000313" key="2">
    <source>
        <dbReference type="Proteomes" id="UP001145114"/>
    </source>
</evidence>
<keyword evidence="2" id="KW-1185">Reference proteome</keyword>
<evidence type="ECO:0000313" key="1">
    <source>
        <dbReference type="EMBL" id="KAJ1671046.1"/>
    </source>
</evidence>
<reference evidence="1" key="1">
    <citation type="submission" date="2022-06" db="EMBL/GenBank/DDBJ databases">
        <title>Phylogenomic reconstructions and comparative analyses of Kickxellomycotina fungi.</title>
        <authorList>
            <person name="Reynolds N.K."/>
            <person name="Stajich J.E."/>
            <person name="Barry K."/>
            <person name="Grigoriev I.V."/>
            <person name="Crous P."/>
            <person name="Smith M.E."/>
        </authorList>
    </citation>
    <scope>NUCLEOTIDE SEQUENCE</scope>
    <source>
        <strain evidence="1">RSA 2271</strain>
    </source>
</reference>
<sequence length="209" mass="22880">MYHYLRLPRASLALVSEIFRDDADHEQQALMTGMLNLREEMRLNIKAFNNGSNKDVAGVVRTIAAYLLRLKRVIEYIEENSKSVHMIPEFAWKSAIIDMSNLKPQAAASAQKGSGTPGGTVGKKGGSHLAGPAQQHHQEERGGAEGQGSPKVPDVGVNNGMRSFKQRKYSAHSLDFELSFVLTALGIAKLVLAYSRINSFDVDTELTPA</sequence>
<organism evidence="1 2">
    <name type="scientific">Spiromyces aspiralis</name>
    <dbReference type="NCBI Taxonomy" id="68401"/>
    <lineage>
        <taxon>Eukaryota</taxon>
        <taxon>Fungi</taxon>
        <taxon>Fungi incertae sedis</taxon>
        <taxon>Zoopagomycota</taxon>
        <taxon>Kickxellomycotina</taxon>
        <taxon>Kickxellomycetes</taxon>
        <taxon>Kickxellales</taxon>
        <taxon>Kickxellaceae</taxon>
        <taxon>Spiromyces</taxon>
    </lineage>
</organism>
<proteinExistence type="predicted"/>
<gene>
    <name evidence="1" type="ORF">EV182_007852</name>
</gene>
<name>A0ACC1H969_9FUNG</name>
<feature type="non-terminal residue" evidence="1">
    <location>
        <position position="209"/>
    </location>
</feature>
<dbReference type="Proteomes" id="UP001145114">
    <property type="component" value="Unassembled WGS sequence"/>
</dbReference>
<comment type="caution">
    <text evidence="1">The sequence shown here is derived from an EMBL/GenBank/DDBJ whole genome shotgun (WGS) entry which is preliminary data.</text>
</comment>
<dbReference type="EMBL" id="JAMZIH010008948">
    <property type="protein sequence ID" value="KAJ1671046.1"/>
    <property type="molecule type" value="Genomic_DNA"/>
</dbReference>